<proteinExistence type="predicted"/>
<evidence type="ECO:0000313" key="2">
    <source>
        <dbReference type="Proteomes" id="UP000070810"/>
    </source>
</evidence>
<dbReference type="AlphaFoldDB" id="A0A147ENU4"/>
<name>A0A147ENU4_9MICO</name>
<dbReference type="RefSeq" id="WP_058593793.1">
    <property type="nucleotide sequence ID" value="NZ_LDRK01000031.1"/>
</dbReference>
<comment type="caution">
    <text evidence="1">The sequence shown here is derived from an EMBL/GenBank/DDBJ whole genome shotgun (WGS) entry which is preliminary data.</text>
</comment>
<organism evidence="1 2">
    <name type="scientific">Leucobacter chromiiresistens</name>
    <dbReference type="NCBI Taxonomy" id="1079994"/>
    <lineage>
        <taxon>Bacteria</taxon>
        <taxon>Bacillati</taxon>
        <taxon>Actinomycetota</taxon>
        <taxon>Actinomycetes</taxon>
        <taxon>Micrococcales</taxon>
        <taxon>Microbacteriaceae</taxon>
        <taxon>Leucobacter</taxon>
    </lineage>
</organism>
<dbReference type="OrthoDB" id="9934776at2"/>
<dbReference type="EMBL" id="LDRK01000031">
    <property type="protein sequence ID" value="KTR86023.1"/>
    <property type="molecule type" value="Genomic_DNA"/>
</dbReference>
<accession>A0A147ENU4</accession>
<dbReference type="PATRIC" id="fig|1079994.3.peg.1450"/>
<reference evidence="1 2" key="1">
    <citation type="journal article" date="2016" name="Front. Microbiol.">
        <title>Genomic Resource of Rice Seed Associated Bacteria.</title>
        <authorList>
            <person name="Midha S."/>
            <person name="Bansal K."/>
            <person name="Sharma S."/>
            <person name="Kumar N."/>
            <person name="Patil P.P."/>
            <person name="Chaudhry V."/>
            <person name="Patil P.B."/>
        </authorList>
    </citation>
    <scope>NUCLEOTIDE SEQUENCE [LARGE SCALE GENOMIC DNA]</scope>
    <source>
        <strain evidence="1 2">NS354</strain>
    </source>
</reference>
<dbReference type="Proteomes" id="UP000070810">
    <property type="component" value="Unassembled WGS sequence"/>
</dbReference>
<protein>
    <submittedName>
        <fullName evidence="1">Uncharacterized protein</fullName>
    </submittedName>
</protein>
<sequence>MSERLRITGDALAEARSALVNAGAAFALAGSVQVGADYGAEQVEEALAQFAAALPRATEGFGEQAAARGRSAGSMQESFAQLDAQVAASVPAGNGR</sequence>
<keyword evidence="2" id="KW-1185">Reference proteome</keyword>
<evidence type="ECO:0000313" key="1">
    <source>
        <dbReference type="EMBL" id="KTR86023.1"/>
    </source>
</evidence>
<gene>
    <name evidence="1" type="ORF">NS354_06665</name>
</gene>